<dbReference type="EMBL" id="AGBW02009607">
    <property type="protein sequence ID" value="OWR50333.1"/>
    <property type="molecule type" value="Genomic_DNA"/>
</dbReference>
<dbReference type="Gene3D" id="2.130.10.10">
    <property type="entry name" value="YVTN repeat-like/Quinoprotein amine dehydrogenase"/>
    <property type="match status" value="1"/>
</dbReference>
<dbReference type="STRING" id="278856.A0A212F9E4"/>
<dbReference type="PROSITE" id="PS00678">
    <property type="entry name" value="WD_REPEATS_1"/>
    <property type="match status" value="1"/>
</dbReference>
<dbReference type="SUPFAM" id="SSF50978">
    <property type="entry name" value="WD40 repeat-like"/>
    <property type="match status" value="1"/>
</dbReference>
<dbReference type="GO" id="GO:0000045">
    <property type="term" value="P:autophagosome assembly"/>
    <property type="evidence" value="ECO:0007669"/>
    <property type="project" value="InterPro"/>
</dbReference>
<dbReference type="AlphaFoldDB" id="A0A212F9E4"/>
<dbReference type="PANTHER" id="PTHR19878">
    <property type="entry name" value="AUTOPHAGY PROTEIN 16-LIKE"/>
    <property type="match status" value="1"/>
</dbReference>
<keyword evidence="2 4" id="KW-0853">WD repeat</keyword>
<dbReference type="FunCoup" id="A0A212F9E4">
    <property type="interactions" value="2197"/>
</dbReference>
<feature type="coiled-coil region" evidence="5">
    <location>
        <begin position="131"/>
        <end position="193"/>
    </location>
</feature>
<organism evidence="7 8">
    <name type="scientific">Danaus plexippus plexippus</name>
    <dbReference type="NCBI Taxonomy" id="278856"/>
    <lineage>
        <taxon>Eukaryota</taxon>
        <taxon>Metazoa</taxon>
        <taxon>Ecdysozoa</taxon>
        <taxon>Arthropoda</taxon>
        <taxon>Hexapoda</taxon>
        <taxon>Insecta</taxon>
        <taxon>Pterygota</taxon>
        <taxon>Neoptera</taxon>
        <taxon>Endopterygota</taxon>
        <taxon>Lepidoptera</taxon>
        <taxon>Glossata</taxon>
        <taxon>Ditrysia</taxon>
        <taxon>Papilionoidea</taxon>
        <taxon>Nymphalidae</taxon>
        <taxon>Danainae</taxon>
        <taxon>Danaini</taxon>
        <taxon>Danaina</taxon>
        <taxon>Danaus</taxon>
        <taxon>Danaus</taxon>
    </lineage>
</organism>
<feature type="domain" description="Autophagy-related protein 16" evidence="6">
    <location>
        <begin position="9"/>
        <end position="199"/>
    </location>
</feature>
<dbReference type="InParanoid" id="A0A212F9E4"/>
<dbReference type="KEGG" id="dpl:KGM_211024"/>
<dbReference type="Pfam" id="PF00400">
    <property type="entry name" value="WD40"/>
    <property type="match status" value="1"/>
</dbReference>
<feature type="repeat" description="WD" evidence="4">
    <location>
        <begin position="277"/>
        <end position="318"/>
    </location>
</feature>
<comment type="similarity">
    <text evidence="1">Belongs to the WD repeat ATG16 family.</text>
</comment>
<comment type="caution">
    <text evidence="7">The sequence shown here is derived from an EMBL/GenBank/DDBJ whole genome shotgun (WGS) entry which is preliminary data.</text>
</comment>
<keyword evidence="5" id="KW-0175">Coiled coil</keyword>
<sequence length="421" mass="47427">MEGGEWRKDIINQLQSRNKRETSTFQDIIAFQSRLFDNVSTLKNENLQLTLMNERMRYSNNESVSSGGNPSFEKIQAMEQRILAQQEELTSLHRTRGENAQEIINLNARVRELEKSLQSKDILISENMALIASLRAEIQMYDTNMNELQGLNQMLRDEHQALQIAFASIEEKLRKAQDENRSLVERLIKYKAKDADKMNEENEHFLKSNNPTAFFINTFGRVSFGKKSDKVRKELEEAAREGCSRGSDGSGGSVDDKIMDSMPYYATTLPTKVLSSFDAHDGEVNAVKWSPTDRLVATGGADRKVKLWDVSKMGLVENKGALVGSNAGVMSVDFDATGVYIVGASNDFASRVWTVGDQRLRRELDSKRRFANGCCQIGTCLWSRAAVACTQRSNLGHECRREVCPFTRDCSTQTNLEITST</sequence>
<evidence type="ECO:0000256" key="4">
    <source>
        <dbReference type="PROSITE-ProRule" id="PRU00221"/>
    </source>
</evidence>
<proteinExistence type="inferred from homology"/>
<dbReference type="GO" id="GO:0000421">
    <property type="term" value="C:autophagosome membrane"/>
    <property type="evidence" value="ECO:0007669"/>
    <property type="project" value="TreeGrafter"/>
</dbReference>
<evidence type="ECO:0000259" key="6">
    <source>
        <dbReference type="Pfam" id="PF08614"/>
    </source>
</evidence>
<protein>
    <recommendedName>
        <fullName evidence="6">Autophagy-related protein 16 domain-containing protein</fullName>
    </recommendedName>
</protein>
<dbReference type="PANTHER" id="PTHR19878:SF8">
    <property type="entry name" value="AUTOPHAGY-RELATED 16, ISOFORM F"/>
    <property type="match status" value="1"/>
</dbReference>
<name>A0A212F9E4_DANPL</name>
<dbReference type="eggNOG" id="KOG0288">
    <property type="taxonomic scope" value="Eukaryota"/>
</dbReference>
<dbReference type="InterPro" id="IPR015943">
    <property type="entry name" value="WD40/YVTN_repeat-like_dom_sf"/>
</dbReference>
<evidence type="ECO:0000256" key="5">
    <source>
        <dbReference type="SAM" id="Coils"/>
    </source>
</evidence>
<dbReference type="InterPro" id="IPR013923">
    <property type="entry name" value="Autophagy-rel_prot_16_dom"/>
</dbReference>
<dbReference type="PROSITE" id="PS50294">
    <property type="entry name" value="WD_REPEATS_REGION"/>
    <property type="match status" value="1"/>
</dbReference>
<dbReference type="InterPro" id="IPR036322">
    <property type="entry name" value="WD40_repeat_dom_sf"/>
</dbReference>
<dbReference type="SMART" id="SM00320">
    <property type="entry name" value="WD40"/>
    <property type="match status" value="2"/>
</dbReference>
<dbReference type="GO" id="GO:0034274">
    <property type="term" value="C:Atg12-Atg5-Atg16 complex"/>
    <property type="evidence" value="ECO:0007669"/>
    <property type="project" value="TreeGrafter"/>
</dbReference>
<dbReference type="InterPro" id="IPR019775">
    <property type="entry name" value="WD40_repeat_CS"/>
</dbReference>
<dbReference type="GO" id="GO:0043495">
    <property type="term" value="F:protein-membrane adaptor activity"/>
    <property type="evidence" value="ECO:0007669"/>
    <property type="project" value="TreeGrafter"/>
</dbReference>
<keyword evidence="8" id="KW-1185">Reference proteome</keyword>
<evidence type="ECO:0000256" key="1">
    <source>
        <dbReference type="ARBA" id="ARBA00009271"/>
    </source>
</evidence>
<accession>A0A212F9E4</accession>
<feature type="repeat" description="WD" evidence="4">
    <location>
        <begin position="322"/>
        <end position="363"/>
    </location>
</feature>
<evidence type="ECO:0000256" key="3">
    <source>
        <dbReference type="ARBA" id="ARBA00022737"/>
    </source>
</evidence>
<evidence type="ECO:0000313" key="8">
    <source>
        <dbReference type="Proteomes" id="UP000007151"/>
    </source>
</evidence>
<dbReference type="GO" id="GO:0034045">
    <property type="term" value="C:phagophore assembly site membrane"/>
    <property type="evidence" value="ECO:0007669"/>
    <property type="project" value="TreeGrafter"/>
</dbReference>
<dbReference type="Proteomes" id="UP000007151">
    <property type="component" value="Unassembled WGS sequence"/>
</dbReference>
<keyword evidence="3" id="KW-0677">Repeat</keyword>
<dbReference type="Pfam" id="PF08614">
    <property type="entry name" value="ATG16"/>
    <property type="match status" value="1"/>
</dbReference>
<reference evidence="7 8" key="1">
    <citation type="journal article" date="2011" name="Cell">
        <title>The monarch butterfly genome yields insights into long-distance migration.</title>
        <authorList>
            <person name="Zhan S."/>
            <person name="Merlin C."/>
            <person name="Boore J.L."/>
            <person name="Reppert S.M."/>
        </authorList>
    </citation>
    <scope>NUCLEOTIDE SEQUENCE [LARGE SCALE GENOMIC DNA]</scope>
    <source>
        <strain evidence="7">F-2</strain>
    </source>
</reference>
<evidence type="ECO:0000256" key="2">
    <source>
        <dbReference type="ARBA" id="ARBA00022574"/>
    </source>
</evidence>
<dbReference type="PROSITE" id="PS50082">
    <property type="entry name" value="WD_REPEATS_2"/>
    <property type="match status" value="2"/>
</dbReference>
<evidence type="ECO:0000313" key="7">
    <source>
        <dbReference type="EMBL" id="OWR50333.1"/>
    </source>
</evidence>
<dbReference type="InterPro" id="IPR001680">
    <property type="entry name" value="WD40_rpt"/>
</dbReference>
<gene>
    <name evidence="7" type="ORF">KGM_211024</name>
</gene>
<dbReference type="InterPro" id="IPR045160">
    <property type="entry name" value="ATG16"/>
</dbReference>
<dbReference type="CDD" id="cd22887">
    <property type="entry name" value="Atg16_CCD"/>
    <property type="match status" value="1"/>
</dbReference>